<comment type="caution">
    <text evidence="1">The sequence shown here is derived from an EMBL/GenBank/DDBJ whole genome shotgun (WGS) entry which is preliminary data.</text>
</comment>
<dbReference type="EMBL" id="JAKOGI010000002">
    <property type="protein sequence ID" value="KAJ8453105.1"/>
    <property type="molecule type" value="Genomic_DNA"/>
</dbReference>
<accession>A0A9Q1QUV0</accession>
<proteinExistence type="predicted"/>
<evidence type="ECO:0000313" key="2">
    <source>
        <dbReference type="Proteomes" id="UP001153076"/>
    </source>
</evidence>
<name>A0A9Q1QUV0_9CARY</name>
<dbReference type="OrthoDB" id="1939300at2759"/>
<keyword evidence="2" id="KW-1185">Reference proteome</keyword>
<reference evidence="1" key="1">
    <citation type="submission" date="2022-04" db="EMBL/GenBank/DDBJ databases">
        <title>Carnegiea gigantea Genome sequencing and assembly v2.</title>
        <authorList>
            <person name="Copetti D."/>
            <person name="Sanderson M.J."/>
            <person name="Burquez A."/>
            <person name="Wojciechowski M.F."/>
        </authorList>
    </citation>
    <scope>NUCLEOTIDE SEQUENCE</scope>
    <source>
        <strain evidence="1">SGP5-SGP5p</strain>
        <tissue evidence="1">Aerial part</tissue>
    </source>
</reference>
<organism evidence="1 2">
    <name type="scientific">Carnegiea gigantea</name>
    <dbReference type="NCBI Taxonomy" id="171969"/>
    <lineage>
        <taxon>Eukaryota</taxon>
        <taxon>Viridiplantae</taxon>
        <taxon>Streptophyta</taxon>
        <taxon>Embryophyta</taxon>
        <taxon>Tracheophyta</taxon>
        <taxon>Spermatophyta</taxon>
        <taxon>Magnoliopsida</taxon>
        <taxon>eudicotyledons</taxon>
        <taxon>Gunneridae</taxon>
        <taxon>Pentapetalae</taxon>
        <taxon>Caryophyllales</taxon>
        <taxon>Cactineae</taxon>
        <taxon>Cactaceae</taxon>
        <taxon>Cactoideae</taxon>
        <taxon>Echinocereeae</taxon>
        <taxon>Carnegiea</taxon>
    </lineage>
</organism>
<protein>
    <submittedName>
        <fullName evidence="1">Uncharacterized protein</fullName>
    </submittedName>
</protein>
<dbReference type="AlphaFoldDB" id="A0A9Q1QUV0"/>
<evidence type="ECO:0000313" key="1">
    <source>
        <dbReference type="EMBL" id="KAJ8453105.1"/>
    </source>
</evidence>
<sequence length="270" mass="31398">MREKQRRALGFLSRRRNQCLEREISEHNTTGGKDLGKDIDLAATPNINNGLEDAEEVNSRSLRRLTEQEDEKRASFSQWIDILRSRRQSSSWAEEFKRAQAEQMDNVELVGPNFGLKLDCVLQLEHNGMNKKCIEAVDIQSEIDSGSHRLLALSREPNPESKSWRASLEECGDIRSDCPGKWGAHVRFHSILERDEVLKQNFIYFDKKPLIMRAWMLGEVCVSFPDLDIKYDSREVLSKIGSLLRKLLAIDKATQYKMRANLLDFWWRWT</sequence>
<dbReference type="Proteomes" id="UP001153076">
    <property type="component" value="Unassembled WGS sequence"/>
</dbReference>
<gene>
    <name evidence="1" type="ORF">Cgig2_014868</name>
</gene>